<dbReference type="EMBL" id="BMKR01000010">
    <property type="protein sequence ID" value="GGF82083.1"/>
    <property type="molecule type" value="Genomic_DNA"/>
</dbReference>
<feature type="transmembrane region" description="Helical" evidence="1">
    <location>
        <begin position="99"/>
        <end position="125"/>
    </location>
</feature>
<feature type="transmembrane region" description="Helical" evidence="1">
    <location>
        <begin position="12"/>
        <end position="29"/>
    </location>
</feature>
<protein>
    <submittedName>
        <fullName evidence="2">Uncharacterized protein</fullName>
    </submittedName>
</protein>
<dbReference type="Proteomes" id="UP000637643">
    <property type="component" value="Unassembled WGS sequence"/>
</dbReference>
<evidence type="ECO:0000256" key="1">
    <source>
        <dbReference type="SAM" id="Phobius"/>
    </source>
</evidence>
<feature type="transmembrane region" description="Helical" evidence="1">
    <location>
        <begin position="68"/>
        <end position="87"/>
    </location>
</feature>
<accession>A0A917FHP4</accession>
<organism evidence="2 3">
    <name type="scientific">Paenibacillus albidus</name>
    <dbReference type="NCBI Taxonomy" id="2041023"/>
    <lineage>
        <taxon>Bacteria</taxon>
        <taxon>Bacillati</taxon>
        <taxon>Bacillota</taxon>
        <taxon>Bacilli</taxon>
        <taxon>Bacillales</taxon>
        <taxon>Paenibacillaceae</taxon>
        <taxon>Paenibacillus</taxon>
    </lineage>
</organism>
<keyword evidence="1" id="KW-0472">Membrane</keyword>
<sequence>MKFLPAAKRKTWFIWMIVYALLLWLLFAVHRFALLAQDFDLVILLRYALLALAVSLILHTFGWLGAKLLYLLATAGIGLGLVLMYAYTYRNMSGWEDLAGFLTFGFCMIGGFIIGLLAEGIRLLVQRSRKS</sequence>
<evidence type="ECO:0000313" key="2">
    <source>
        <dbReference type="EMBL" id="GGF82083.1"/>
    </source>
</evidence>
<proteinExistence type="predicted"/>
<dbReference type="RefSeq" id="WP_189025923.1">
    <property type="nucleotide sequence ID" value="NZ_BMKR01000010.1"/>
</dbReference>
<dbReference type="AlphaFoldDB" id="A0A917FHP4"/>
<comment type="caution">
    <text evidence="2">The sequence shown here is derived from an EMBL/GenBank/DDBJ whole genome shotgun (WGS) entry which is preliminary data.</text>
</comment>
<reference evidence="2" key="2">
    <citation type="submission" date="2020-09" db="EMBL/GenBank/DDBJ databases">
        <authorList>
            <person name="Sun Q."/>
            <person name="Zhou Y."/>
        </authorList>
    </citation>
    <scope>NUCLEOTIDE SEQUENCE</scope>
    <source>
        <strain evidence="2">CGMCC 1.16134</strain>
    </source>
</reference>
<reference evidence="2" key="1">
    <citation type="journal article" date="2014" name="Int. J. Syst. Evol. Microbiol.">
        <title>Complete genome sequence of Corynebacterium casei LMG S-19264T (=DSM 44701T), isolated from a smear-ripened cheese.</title>
        <authorList>
            <consortium name="US DOE Joint Genome Institute (JGI-PGF)"/>
            <person name="Walter F."/>
            <person name="Albersmeier A."/>
            <person name="Kalinowski J."/>
            <person name="Ruckert C."/>
        </authorList>
    </citation>
    <scope>NUCLEOTIDE SEQUENCE</scope>
    <source>
        <strain evidence="2">CGMCC 1.16134</strain>
    </source>
</reference>
<keyword evidence="1" id="KW-1133">Transmembrane helix</keyword>
<gene>
    <name evidence="2" type="ORF">GCM10010912_29030</name>
</gene>
<keyword evidence="3" id="KW-1185">Reference proteome</keyword>
<keyword evidence="1" id="KW-0812">Transmembrane</keyword>
<feature type="transmembrane region" description="Helical" evidence="1">
    <location>
        <begin position="41"/>
        <end position="61"/>
    </location>
</feature>
<name>A0A917FHP4_9BACL</name>
<evidence type="ECO:0000313" key="3">
    <source>
        <dbReference type="Proteomes" id="UP000637643"/>
    </source>
</evidence>